<dbReference type="GO" id="GO:0020037">
    <property type="term" value="F:heme binding"/>
    <property type="evidence" value="ECO:0007669"/>
    <property type="project" value="InterPro"/>
</dbReference>
<keyword evidence="1" id="KW-0732">Signal</keyword>
<gene>
    <name evidence="2" type="ORF">GTQ45_01035</name>
</gene>
<protein>
    <submittedName>
        <fullName evidence="2">Aldehyde dehydrogenase</fullName>
    </submittedName>
</protein>
<keyword evidence="3" id="KW-1185">Reference proteome</keyword>
<dbReference type="SUPFAM" id="SSF46626">
    <property type="entry name" value="Cytochrome c"/>
    <property type="match status" value="1"/>
</dbReference>
<proteinExistence type="predicted"/>
<dbReference type="Proteomes" id="UP000470384">
    <property type="component" value="Unassembled WGS sequence"/>
</dbReference>
<dbReference type="RefSeq" id="WP_160586433.1">
    <property type="nucleotide sequence ID" value="NZ_BMHN01000001.1"/>
</dbReference>
<dbReference type="AlphaFoldDB" id="A0A845Q8D6"/>
<comment type="caution">
    <text evidence="2">The sequence shown here is derived from an EMBL/GenBank/DDBJ whole genome shotgun (WGS) entry which is preliminary data.</text>
</comment>
<dbReference type="GeneID" id="300656368"/>
<dbReference type="InterPro" id="IPR036909">
    <property type="entry name" value="Cyt_c-like_dom_sf"/>
</dbReference>
<dbReference type="GO" id="GO:0009055">
    <property type="term" value="F:electron transfer activity"/>
    <property type="evidence" value="ECO:0007669"/>
    <property type="project" value="InterPro"/>
</dbReference>
<feature type="signal peptide" evidence="1">
    <location>
        <begin position="1"/>
        <end position="20"/>
    </location>
</feature>
<sequence length="117" mass="13146">MTHPRLTAAALLIATGLAFALVPAQNGARAQDTVEEEESEFGVLKVAEGVEETYYNCVACHSERIIAQQGLTRDGWDELLVWMVEEQGMHDIEDPERSKILDYLAAHYNEDRPNFPQ</sequence>
<dbReference type="EMBL" id="WXYQ01000001">
    <property type="protein sequence ID" value="NBG94311.1"/>
    <property type="molecule type" value="Genomic_DNA"/>
</dbReference>
<evidence type="ECO:0000313" key="2">
    <source>
        <dbReference type="EMBL" id="NBG94311.1"/>
    </source>
</evidence>
<accession>A0A845Q8D6</accession>
<name>A0A845Q8D6_9HYPH</name>
<evidence type="ECO:0000313" key="3">
    <source>
        <dbReference type="Proteomes" id="UP000470384"/>
    </source>
</evidence>
<reference evidence="2 3" key="1">
    <citation type="journal article" date="2016" name="Int. J. Syst. Evol. Microbiol.">
        <title>Pyruvatibacter mobilis gen. nov., sp. nov., a marine bacterium from the culture broth of Picochlorum sp. 122.</title>
        <authorList>
            <person name="Wang G."/>
            <person name="Tang M."/>
            <person name="Wu H."/>
            <person name="Dai S."/>
            <person name="Li T."/>
            <person name="Chen C."/>
            <person name="He H."/>
            <person name="Fan J."/>
            <person name="Xiang W."/>
            <person name="Li X."/>
        </authorList>
    </citation>
    <scope>NUCLEOTIDE SEQUENCE [LARGE SCALE GENOMIC DNA]</scope>
    <source>
        <strain evidence="2 3">GYP-11</strain>
    </source>
</reference>
<dbReference type="Gene3D" id="1.10.760.10">
    <property type="entry name" value="Cytochrome c-like domain"/>
    <property type="match status" value="1"/>
</dbReference>
<dbReference type="OrthoDB" id="9805828at2"/>
<evidence type="ECO:0000256" key="1">
    <source>
        <dbReference type="SAM" id="SignalP"/>
    </source>
</evidence>
<organism evidence="2 3">
    <name type="scientific">Pyruvatibacter mobilis</name>
    <dbReference type="NCBI Taxonomy" id="1712261"/>
    <lineage>
        <taxon>Bacteria</taxon>
        <taxon>Pseudomonadati</taxon>
        <taxon>Pseudomonadota</taxon>
        <taxon>Alphaproteobacteria</taxon>
        <taxon>Hyphomicrobiales</taxon>
        <taxon>Parvibaculaceae</taxon>
        <taxon>Pyruvatibacter</taxon>
    </lineage>
</organism>
<feature type="chain" id="PRO_5032283224" evidence="1">
    <location>
        <begin position="21"/>
        <end position="117"/>
    </location>
</feature>